<reference evidence="1 2" key="1">
    <citation type="submission" date="2018-11" db="EMBL/GenBank/DDBJ databases">
        <title>Genomic Encyclopedia of Type Strains, Phase IV (KMG-IV): sequencing the most valuable type-strain genomes for metagenomic binning, comparative biology and taxonomic classification.</title>
        <authorList>
            <person name="Goeker M."/>
        </authorList>
    </citation>
    <scope>NUCLEOTIDE SEQUENCE [LARGE SCALE GENOMIC DNA]</scope>
    <source>
        <strain evidence="1 2">DSM 16974</strain>
    </source>
</reference>
<accession>A0A3N1NUH3</accession>
<dbReference type="Proteomes" id="UP000273643">
    <property type="component" value="Unassembled WGS sequence"/>
</dbReference>
<protein>
    <submittedName>
        <fullName evidence="1">Uncharacterized protein</fullName>
    </submittedName>
</protein>
<sequence>MSRPAARSRNESAGQKWALVGIAFLLVFLSVGSTLYVTGIPAGLWGSRDAEEARYRHTTLTDAEAVCTAHAREVFGRRLTNLRVDRFSSRLDRGDNQYKVFMEADIYPSRTREGVALETFINCFTATDSTDIELFQYAKDGTQFIAPGEEEKGMFGL</sequence>
<dbReference type="AlphaFoldDB" id="A0A3N1NUH3"/>
<evidence type="ECO:0000313" key="1">
    <source>
        <dbReference type="EMBL" id="ROQ18607.1"/>
    </source>
</evidence>
<organism evidence="1 2">
    <name type="scientific">Marinimicrobium koreense</name>
    <dbReference type="NCBI Taxonomy" id="306545"/>
    <lineage>
        <taxon>Bacteria</taxon>
        <taxon>Pseudomonadati</taxon>
        <taxon>Pseudomonadota</taxon>
        <taxon>Gammaproteobacteria</taxon>
        <taxon>Cellvibrionales</taxon>
        <taxon>Cellvibrionaceae</taxon>
        <taxon>Marinimicrobium</taxon>
    </lineage>
</organism>
<dbReference type="OrthoDB" id="5703008at2"/>
<dbReference type="RefSeq" id="WP_123639203.1">
    <property type="nucleotide sequence ID" value="NZ_RJUK01000002.1"/>
</dbReference>
<name>A0A3N1NUH3_9GAMM</name>
<keyword evidence="2" id="KW-1185">Reference proteome</keyword>
<gene>
    <name evidence="1" type="ORF">EDC38_2835</name>
</gene>
<proteinExistence type="predicted"/>
<comment type="caution">
    <text evidence="1">The sequence shown here is derived from an EMBL/GenBank/DDBJ whole genome shotgun (WGS) entry which is preliminary data.</text>
</comment>
<evidence type="ECO:0000313" key="2">
    <source>
        <dbReference type="Proteomes" id="UP000273643"/>
    </source>
</evidence>
<dbReference type="EMBL" id="RJUK01000002">
    <property type="protein sequence ID" value="ROQ18607.1"/>
    <property type="molecule type" value="Genomic_DNA"/>
</dbReference>